<keyword evidence="3 10" id="KW-0812">Transmembrane</keyword>
<comment type="subcellular location">
    <subcellularLocation>
        <location evidence="1 10">Cell membrane</location>
        <topology evidence="1 10">Multi-pass membrane protein</topology>
    </subcellularLocation>
</comment>
<comment type="function">
    <text evidence="9 10">Fluoride-specific ion channel. Important for reducing fluoride concentration in the cell, thus reducing its toxicity.</text>
</comment>
<dbReference type="Pfam" id="PF02537">
    <property type="entry name" value="CRCB"/>
    <property type="match status" value="1"/>
</dbReference>
<feature type="compositionally biased region" description="Basic and acidic residues" evidence="11">
    <location>
        <begin position="1"/>
        <end position="16"/>
    </location>
</feature>
<feature type="transmembrane region" description="Helical" evidence="10">
    <location>
        <begin position="129"/>
        <end position="156"/>
    </location>
</feature>
<evidence type="ECO:0000256" key="3">
    <source>
        <dbReference type="ARBA" id="ARBA00022692"/>
    </source>
</evidence>
<feature type="region of interest" description="Disordered" evidence="11">
    <location>
        <begin position="1"/>
        <end position="23"/>
    </location>
</feature>
<keyword evidence="6 10" id="KW-0407">Ion channel</keyword>
<keyword evidence="4 10" id="KW-1133">Transmembrane helix</keyword>
<evidence type="ECO:0000256" key="8">
    <source>
        <dbReference type="ARBA" id="ARBA00035585"/>
    </source>
</evidence>
<feature type="transmembrane region" description="Helical" evidence="10">
    <location>
        <begin position="64"/>
        <end position="88"/>
    </location>
</feature>
<feature type="compositionally biased region" description="Gly residues" evidence="11">
    <location>
        <begin position="204"/>
        <end position="213"/>
    </location>
</feature>
<feature type="binding site" evidence="10">
    <location>
        <position position="139"/>
    </location>
    <ligand>
        <name>Na(+)</name>
        <dbReference type="ChEBI" id="CHEBI:29101"/>
        <note>structural</note>
    </ligand>
</feature>
<dbReference type="EMBL" id="JAFBBU010000001">
    <property type="protein sequence ID" value="MBM7470848.1"/>
    <property type="molecule type" value="Genomic_DNA"/>
</dbReference>
<evidence type="ECO:0000256" key="5">
    <source>
        <dbReference type="ARBA" id="ARBA00023136"/>
    </source>
</evidence>
<evidence type="ECO:0000256" key="1">
    <source>
        <dbReference type="ARBA" id="ARBA00004651"/>
    </source>
</evidence>
<gene>
    <name evidence="10" type="primary">fluC</name>
    <name evidence="10" type="synonym">crcB</name>
    <name evidence="12" type="ORF">JOE66_000482</name>
</gene>
<protein>
    <recommendedName>
        <fullName evidence="10">Fluoride-specific ion channel FluC</fullName>
    </recommendedName>
</protein>
<evidence type="ECO:0000256" key="4">
    <source>
        <dbReference type="ARBA" id="ARBA00022989"/>
    </source>
</evidence>
<evidence type="ECO:0000256" key="10">
    <source>
        <dbReference type="HAMAP-Rule" id="MF_00454"/>
    </source>
</evidence>
<comment type="activity regulation">
    <text evidence="10">Na(+) is not transported, but it plays an essential structural role and its presence is essential for fluoride channel function.</text>
</comment>
<evidence type="ECO:0000256" key="2">
    <source>
        <dbReference type="ARBA" id="ARBA00022475"/>
    </source>
</evidence>
<keyword evidence="10" id="KW-0479">Metal-binding</keyword>
<keyword evidence="13" id="KW-1185">Reference proteome</keyword>
<dbReference type="HAMAP" id="MF_00454">
    <property type="entry name" value="FluC"/>
    <property type="match status" value="1"/>
</dbReference>
<name>A0ABS2L190_9MICO</name>
<comment type="caution">
    <text evidence="12">The sequence shown here is derived from an EMBL/GenBank/DDBJ whole genome shotgun (WGS) entry which is preliminary data.</text>
</comment>
<evidence type="ECO:0000256" key="7">
    <source>
        <dbReference type="ARBA" id="ARBA00035120"/>
    </source>
</evidence>
<comment type="similarity">
    <text evidence="7 10">Belongs to the fluoride channel Fluc/FEX (TC 1.A.43) family.</text>
</comment>
<evidence type="ECO:0000256" key="11">
    <source>
        <dbReference type="SAM" id="MobiDB-lite"/>
    </source>
</evidence>
<feature type="region of interest" description="Disordered" evidence="11">
    <location>
        <begin position="193"/>
        <end position="220"/>
    </location>
</feature>
<proteinExistence type="inferred from homology"/>
<keyword evidence="2 10" id="KW-1003">Cell membrane</keyword>
<sequence length="220" mass="22612">MNAHGEPEEPDAHGEPADSFGDEFAELPVDSDLVEAESGEPAVGDPSLVPASDRRAAKPIHLRWRYAVIVIVGGTVGTALRELLSLVVPDLNGVALVILGINVVGAFLLGALLETLSRSGPDEGRRRRLRLLLGTGVLGGFTTYSTLATGTALLFVNGRPAAAALYAVATLLVGAVATFLGIVVAANRHRRRLDPVGNPDQDNGDGGGNGPGISGTAVGR</sequence>
<evidence type="ECO:0000256" key="6">
    <source>
        <dbReference type="ARBA" id="ARBA00023303"/>
    </source>
</evidence>
<keyword evidence="5 10" id="KW-0472">Membrane</keyword>
<evidence type="ECO:0000256" key="9">
    <source>
        <dbReference type="ARBA" id="ARBA00049940"/>
    </source>
</evidence>
<reference evidence="12 13" key="1">
    <citation type="submission" date="2021-01" db="EMBL/GenBank/DDBJ databases">
        <title>Sequencing the genomes of 1000 actinobacteria strains.</title>
        <authorList>
            <person name="Klenk H.-P."/>
        </authorList>
    </citation>
    <scope>NUCLEOTIDE SEQUENCE [LARGE SCALE GENOMIC DNA]</scope>
    <source>
        <strain evidence="12 13">DSM 13057</strain>
    </source>
</reference>
<evidence type="ECO:0000313" key="12">
    <source>
        <dbReference type="EMBL" id="MBM7470848.1"/>
    </source>
</evidence>
<feature type="transmembrane region" description="Helical" evidence="10">
    <location>
        <begin position="162"/>
        <end position="186"/>
    </location>
</feature>
<dbReference type="InterPro" id="IPR003691">
    <property type="entry name" value="FluC"/>
</dbReference>
<dbReference type="RefSeq" id="WP_307827010.1">
    <property type="nucleotide sequence ID" value="NZ_BAAAHT010000018.1"/>
</dbReference>
<dbReference type="Proteomes" id="UP000776164">
    <property type="component" value="Unassembled WGS sequence"/>
</dbReference>
<feature type="transmembrane region" description="Helical" evidence="10">
    <location>
        <begin position="94"/>
        <end position="117"/>
    </location>
</feature>
<evidence type="ECO:0000313" key="13">
    <source>
        <dbReference type="Proteomes" id="UP000776164"/>
    </source>
</evidence>
<keyword evidence="10" id="KW-0915">Sodium</keyword>
<keyword evidence="10" id="KW-0813">Transport</keyword>
<comment type="catalytic activity">
    <reaction evidence="8">
        <text>fluoride(in) = fluoride(out)</text>
        <dbReference type="Rhea" id="RHEA:76159"/>
        <dbReference type="ChEBI" id="CHEBI:17051"/>
    </reaction>
    <physiologicalReaction direction="left-to-right" evidence="8">
        <dbReference type="Rhea" id="RHEA:76160"/>
    </physiologicalReaction>
</comment>
<keyword evidence="10" id="KW-0406">Ion transport</keyword>
<organism evidence="12 13">
    <name type="scientific">Subtercola frigoramans</name>
    <dbReference type="NCBI Taxonomy" id="120298"/>
    <lineage>
        <taxon>Bacteria</taxon>
        <taxon>Bacillati</taxon>
        <taxon>Actinomycetota</taxon>
        <taxon>Actinomycetes</taxon>
        <taxon>Micrococcales</taxon>
        <taxon>Microbacteriaceae</taxon>
        <taxon>Subtercola</taxon>
    </lineage>
</organism>
<feature type="binding site" evidence="10">
    <location>
        <position position="142"/>
    </location>
    <ligand>
        <name>Na(+)</name>
        <dbReference type="ChEBI" id="CHEBI:29101"/>
        <note>structural</note>
    </ligand>
</feature>
<accession>A0ABS2L190</accession>